<dbReference type="AlphaFoldDB" id="A0AAX6MAL7"/>
<dbReference type="GO" id="GO:0016747">
    <property type="term" value="F:acyltransferase activity, transferring groups other than amino-acyl groups"/>
    <property type="evidence" value="ECO:0007669"/>
    <property type="project" value="InterPro"/>
</dbReference>
<protein>
    <recommendedName>
        <fullName evidence="1">N-acetyltransferase domain-containing protein</fullName>
    </recommendedName>
</protein>
<dbReference type="PANTHER" id="PTHR42791">
    <property type="entry name" value="GNAT FAMILY ACETYLTRANSFERASE"/>
    <property type="match status" value="1"/>
</dbReference>
<dbReference type="PROSITE" id="PS51186">
    <property type="entry name" value="GNAT"/>
    <property type="match status" value="1"/>
</dbReference>
<dbReference type="InterPro" id="IPR016181">
    <property type="entry name" value="Acyl_CoA_acyltransferase"/>
</dbReference>
<evidence type="ECO:0000313" key="2">
    <source>
        <dbReference type="EMBL" id="KAK6949241.1"/>
    </source>
</evidence>
<organism evidence="2 3">
    <name type="scientific">Daldinia eschscholtzii</name>
    <dbReference type="NCBI Taxonomy" id="292717"/>
    <lineage>
        <taxon>Eukaryota</taxon>
        <taxon>Fungi</taxon>
        <taxon>Dikarya</taxon>
        <taxon>Ascomycota</taxon>
        <taxon>Pezizomycotina</taxon>
        <taxon>Sordariomycetes</taxon>
        <taxon>Xylariomycetidae</taxon>
        <taxon>Xylariales</taxon>
        <taxon>Hypoxylaceae</taxon>
        <taxon>Daldinia</taxon>
    </lineage>
</organism>
<dbReference type="InterPro" id="IPR052523">
    <property type="entry name" value="Trichothecene_AcTrans"/>
</dbReference>
<proteinExistence type="predicted"/>
<accession>A0AAX6MAL7</accession>
<sequence length="191" mass="21822">MSLKLHELTNDEDFKAINAVAHEAYGNPFNGVWELTKGTSPEEACARQLAWHKMQPGSHWVYVTDESTGEVIGGTRYIIYETSPYAVEQPPRKASWLPEAHRKRGAANLMLEWGARKADELGLESFVESTDMARRTYEKQGFYVIGEFSLDAQEENPSKEFIAERERLECPIHGFIMKRDPRDARDVKSTQ</sequence>
<reference evidence="2 3" key="1">
    <citation type="journal article" date="2024" name="Front Chem Biol">
        <title>Unveiling the potential of Daldinia eschscholtzii MFLUCC 19-0629 through bioactivity and bioinformatics studies for enhanced sustainable agriculture production.</title>
        <authorList>
            <person name="Brooks S."/>
            <person name="Weaver J.A."/>
            <person name="Klomchit A."/>
            <person name="Alharthi S.A."/>
            <person name="Onlamun T."/>
            <person name="Nurani R."/>
            <person name="Vong T.K."/>
            <person name="Alberti F."/>
            <person name="Greco C."/>
        </authorList>
    </citation>
    <scope>NUCLEOTIDE SEQUENCE [LARGE SCALE GENOMIC DNA]</scope>
    <source>
        <strain evidence="2">MFLUCC 19-0629</strain>
    </source>
</reference>
<dbReference type="Proteomes" id="UP001369815">
    <property type="component" value="Unassembled WGS sequence"/>
</dbReference>
<evidence type="ECO:0000259" key="1">
    <source>
        <dbReference type="PROSITE" id="PS51186"/>
    </source>
</evidence>
<dbReference type="Pfam" id="PF00583">
    <property type="entry name" value="Acetyltransf_1"/>
    <property type="match status" value="1"/>
</dbReference>
<evidence type="ECO:0000313" key="3">
    <source>
        <dbReference type="Proteomes" id="UP001369815"/>
    </source>
</evidence>
<comment type="caution">
    <text evidence="2">The sequence shown here is derived from an EMBL/GenBank/DDBJ whole genome shotgun (WGS) entry which is preliminary data.</text>
</comment>
<feature type="domain" description="N-acetyltransferase" evidence="1">
    <location>
        <begin position="3"/>
        <end position="171"/>
    </location>
</feature>
<dbReference type="Gene3D" id="3.40.630.30">
    <property type="match status" value="1"/>
</dbReference>
<name>A0AAX6MAL7_9PEZI</name>
<keyword evidence="3" id="KW-1185">Reference proteome</keyword>
<dbReference type="SUPFAM" id="SSF55729">
    <property type="entry name" value="Acyl-CoA N-acyltransferases (Nat)"/>
    <property type="match status" value="1"/>
</dbReference>
<dbReference type="EMBL" id="JBANMG010000009">
    <property type="protein sequence ID" value="KAK6949241.1"/>
    <property type="molecule type" value="Genomic_DNA"/>
</dbReference>
<dbReference type="InterPro" id="IPR000182">
    <property type="entry name" value="GNAT_dom"/>
</dbReference>
<gene>
    <name evidence="2" type="ORF">Daesc_009315</name>
</gene>
<dbReference type="PANTHER" id="PTHR42791:SF5">
    <property type="entry name" value="HYPOTHETICAL ACETYLTRANSFERASE (EUROFUNG)"/>
    <property type="match status" value="1"/>
</dbReference>